<reference evidence="7 8" key="1">
    <citation type="submission" date="2017-11" db="EMBL/GenBank/DDBJ databases">
        <title>The genome of Rhizophagus clarus HR1 reveals common genetic basis of auxotrophy among arbuscular mycorrhizal fungi.</title>
        <authorList>
            <person name="Kobayashi Y."/>
        </authorList>
    </citation>
    <scope>NUCLEOTIDE SEQUENCE [LARGE SCALE GENOMIC DNA]</scope>
    <source>
        <strain evidence="7 8">HR1</strain>
    </source>
</reference>
<evidence type="ECO:0000313" key="8">
    <source>
        <dbReference type="Proteomes" id="UP000247702"/>
    </source>
</evidence>
<evidence type="ECO:0000256" key="1">
    <source>
        <dbReference type="ARBA" id="ARBA00004123"/>
    </source>
</evidence>
<evidence type="ECO:0000256" key="2">
    <source>
        <dbReference type="ARBA" id="ARBA00022723"/>
    </source>
</evidence>
<organism evidence="7 8">
    <name type="scientific">Rhizophagus clarus</name>
    <dbReference type="NCBI Taxonomy" id="94130"/>
    <lineage>
        <taxon>Eukaryota</taxon>
        <taxon>Fungi</taxon>
        <taxon>Fungi incertae sedis</taxon>
        <taxon>Mucoromycota</taxon>
        <taxon>Glomeromycotina</taxon>
        <taxon>Glomeromycetes</taxon>
        <taxon>Glomerales</taxon>
        <taxon>Glomeraceae</taxon>
        <taxon>Rhizophagus</taxon>
    </lineage>
</organism>
<name>A0A2Z6R786_9GLOM</name>
<evidence type="ECO:0000313" key="7">
    <source>
        <dbReference type="EMBL" id="GBB92851.1"/>
    </source>
</evidence>
<dbReference type="InterPro" id="IPR012337">
    <property type="entry name" value="RNaseH-like_sf"/>
</dbReference>
<comment type="caution">
    <text evidence="7">The sequence shown here is derived from an EMBL/GenBank/DDBJ whole genome shotgun (WGS) entry which is preliminary data.</text>
</comment>
<dbReference type="InterPro" id="IPR052035">
    <property type="entry name" value="ZnF_BED_domain_contain"/>
</dbReference>
<dbReference type="InterPro" id="IPR007021">
    <property type="entry name" value="DUF659"/>
</dbReference>
<evidence type="ECO:0000256" key="4">
    <source>
        <dbReference type="ARBA" id="ARBA00022833"/>
    </source>
</evidence>
<dbReference type="GO" id="GO:0008270">
    <property type="term" value="F:zinc ion binding"/>
    <property type="evidence" value="ECO:0007669"/>
    <property type="project" value="UniProtKB-KW"/>
</dbReference>
<comment type="subcellular location">
    <subcellularLocation>
        <location evidence="1">Nucleus</location>
    </subcellularLocation>
</comment>
<dbReference type="Proteomes" id="UP000247702">
    <property type="component" value="Unassembled WGS sequence"/>
</dbReference>
<keyword evidence="4" id="KW-0862">Zinc</keyword>
<dbReference type="AlphaFoldDB" id="A0A2Z6R786"/>
<dbReference type="SUPFAM" id="SSF53098">
    <property type="entry name" value="Ribonuclease H-like"/>
    <property type="match status" value="1"/>
</dbReference>
<keyword evidence="8" id="KW-1185">Reference proteome</keyword>
<dbReference type="GO" id="GO:0005634">
    <property type="term" value="C:nucleus"/>
    <property type="evidence" value="ECO:0007669"/>
    <property type="project" value="UniProtKB-SubCell"/>
</dbReference>
<keyword evidence="3" id="KW-0863">Zinc-finger</keyword>
<keyword evidence="5" id="KW-0539">Nucleus</keyword>
<dbReference type="PANTHER" id="PTHR46481:SF10">
    <property type="entry name" value="ZINC FINGER BED DOMAIN-CONTAINING PROTEIN 39"/>
    <property type="match status" value="1"/>
</dbReference>
<proteinExistence type="predicted"/>
<gene>
    <name evidence="7" type="ORF">RclHR1_20670001</name>
</gene>
<sequence length="541" mass="62389">MTAFYDSTNLPDARINRINCALVKFFVYCGIAFRIVEHPFFIDFLKELNADYNPSIREYLSSHLLETELCNVNEKMNEDIMNQRNLTLALDGWTSGHHQSIWNFILLTPSHKEYLYQLSDLSLDSHTAEYLAVQIKNVIKKVGPDQISAIVSDNAANIKKARAIIHEKYLKIESIRCVSHCINLIACDIVSHNFADKLLRKVNILTAFFRNSYIAGDKFQKLIEESGIKGNGLKSYCITRWTISSELVNSILNLKPVLEKIVNEYENLLTNHWIKLIIQGQSRSTTLTDCYLSLVQLEAVLKNLPQSFHCSFRNHCYDVMNKRFKEFNDDKYFLYVSLKSGIYAKLAKMALSISQNLGFDLKESRALYSQLSQYKKKESPFDLDFGHGFQEPINWWNLIETDPYPDSLPKVALHLFSIYPNSASFTEVLTETDNIDDDEDNEFELENPIRRTINGEIIPDDNVVVLIEKVWIEDEIDLTNNLILKDIGNIPKDLDDDFIDNEKNNNEDIILTDDETVNDTNGRGILNYNINDLLNEYVNKN</sequence>
<evidence type="ECO:0000256" key="5">
    <source>
        <dbReference type="ARBA" id="ARBA00023242"/>
    </source>
</evidence>
<evidence type="ECO:0000259" key="6">
    <source>
        <dbReference type="Pfam" id="PF04937"/>
    </source>
</evidence>
<accession>A0A2Z6R786</accession>
<dbReference type="PANTHER" id="PTHR46481">
    <property type="entry name" value="ZINC FINGER BED DOMAIN-CONTAINING PROTEIN 4"/>
    <property type="match status" value="1"/>
</dbReference>
<keyword evidence="2" id="KW-0479">Metal-binding</keyword>
<evidence type="ECO:0000256" key="3">
    <source>
        <dbReference type="ARBA" id="ARBA00022771"/>
    </source>
</evidence>
<dbReference type="EMBL" id="BEXD01001188">
    <property type="protein sequence ID" value="GBB92851.1"/>
    <property type="molecule type" value="Genomic_DNA"/>
</dbReference>
<dbReference type="Pfam" id="PF04937">
    <property type="entry name" value="DUF659"/>
    <property type="match status" value="1"/>
</dbReference>
<protein>
    <recommendedName>
        <fullName evidence="6">DUF659 domain-containing protein</fullName>
    </recommendedName>
</protein>
<feature type="domain" description="DUF659" evidence="6">
    <location>
        <begin position="58"/>
        <end position="203"/>
    </location>
</feature>